<name>E6ZNA8_SPORE</name>
<dbReference type="VEuPathDB" id="FungiDB:sr15042"/>
<keyword evidence="4" id="KW-1185">Reference proteome</keyword>
<evidence type="ECO:0000259" key="2">
    <source>
        <dbReference type="Pfam" id="PF15377"/>
    </source>
</evidence>
<feature type="compositionally biased region" description="Acidic residues" evidence="1">
    <location>
        <begin position="62"/>
        <end position="75"/>
    </location>
</feature>
<dbReference type="eggNOG" id="ENOG502R2W1">
    <property type="taxonomic scope" value="Eukaryota"/>
</dbReference>
<evidence type="ECO:0000313" key="3">
    <source>
        <dbReference type="EMBL" id="CBQ68759.1"/>
    </source>
</evidence>
<feature type="region of interest" description="Disordered" evidence="1">
    <location>
        <begin position="52"/>
        <end position="78"/>
    </location>
</feature>
<dbReference type="Proteomes" id="UP000008867">
    <property type="component" value="Chromosome 12"/>
</dbReference>
<organism evidence="3 4">
    <name type="scientific">Sporisorium reilianum (strain SRZ2)</name>
    <name type="common">Maize head smut fungus</name>
    <dbReference type="NCBI Taxonomy" id="999809"/>
    <lineage>
        <taxon>Eukaryota</taxon>
        <taxon>Fungi</taxon>
        <taxon>Dikarya</taxon>
        <taxon>Basidiomycota</taxon>
        <taxon>Ustilaginomycotina</taxon>
        <taxon>Ustilaginomycetes</taxon>
        <taxon>Ustilaginales</taxon>
        <taxon>Ustilaginaceae</taxon>
        <taxon>Sporisorium</taxon>
    </lineage>
</organism>
<dbReference type="EMBL" id="FQ311433">
    <property type="protein sequence ID" value="CBQ68759.1"/>
    <property type="molecule type" value="Genomic_DNA"/>
</dbReference>
<evidence type="ECO:0000313" key="4">
    <source>
        <dbReference type="Proteomes" id="UP000008867"/>
    </source>
</evidence>
<accession>E6ZNA8</accession>
<dbReference type="InterPro" id="IPR027911">
    <property type="entry name" value="DUF4604"/>
</dbReference>
<feature type="region of interest" description="Disordered" evidence="1">
    <location>
        <begin position="91"/>
        <end position="183"/>
    </location>
</feature>
<reference evidence="3 4" key="1">
    <citation type="journal article" date="2010" name="Science">
        <title>Pathogenicity determinants in smut fungi revealed by genome comparison.</title>
        <authorList>
            <person name="Schirawski J."/>
            <person name="Mannhaupt G."/>
            <person name="Muench K."/>
            <person name="Brefort T."/>
            <person name="Schipper K."/>
            <person name="Doehlemann G."/>
            <person name="Di Stasio M."/>
            <person name="Roessel N."/>
            <person name="Mendoza-Mendoza A."/>
            <person name="Pester D."/>
            <person name="Mueller O."/>
            <person name="Winterberg B."/>
            <person name="Meyer E."/>
            <person name="Ghareeb H."/>
            <person name="Wollenberg T."/>
            <person name="Muensterkoetter M."/>
            <person name="Wong P."/>
            <person name="Walter M."/>
            <person name="Stukenbrock E."/>
            <person name="Gueldener U."/>
            <person name="Kahmann R."/>
        </authorList>
    </citation>
    <scope>NUCLEOTIDE SEQUENCE [LARGE SCALE GENOMIC DNA]</scope>
    <source>
        <strain evidence="4">SRZ2</strain>
    </source>
</reference>
<dbReference type="Pfam" id="PF15377">
    <property type="entry name" value="DUF4604"/>
    <property type="match status" value="1"/>
</dbReference>
<feature type="domain" description="DUF4604" evidence="2">
    <location>
        <begin position="11"/>
        <end position="181"/>
    </location>
</feature>
<proteinExistence type="predicted"/>
<feature type="compositionally biased region" description="Basic and acidic residues" evidence="1">
    <location>
        <begin position="91"/>
        <end position="111"/>
    </location>
</feature>
<gene>
    <name evidence="3" type="ORF">sr15042</name>
</gene>
<dbReference type="AlphaFoldDB" id="E6ZNA8"/>
<dbReference type="HOGENOM" id="CLU_1294228_0_0_1"/>
<sequence length="183" mass="19936">MSARKPSLASRSLQYHAPEPPAFLQKLQAQVAASERYASASTRDELDVLVASSSAGKRKVDDDSEGEVEGLDSDDEMHGAQVVVLSAGKHVSRDEALRIKTHDRERGEKKAQNIADPATRRTKKKRLPIASPDDKAPQTAHPNASALDDVKLLIRQQRTPSKPAKKLCKTKPGSGLSFTFDDD</sequence>
<dbReference type="OrthoDB" id="2553298at2759"/>
<protein>
    <recommendedName>
        <fullName evidence="2">DUF4604 domain-containing protein</fullName>
    </recommendedName>
</protein>
<evidence type="ECO:0000256" key="1">
    <source>
        <dbReference type="SAM" id="MobiDB-lite"/>
    </source>
</evidence>